<dbReference type="GO" id="GO:0020037">
    <property type="term" value="F:heme binding"/>
    <property type="evidence" value="ECO:0007669"/>
    <property type="project" value="InterPro"/>
</dbReference>
<evidence type="ECO:0000256" key="1">
    <source>
        <dbReference type="ARBA" id="ARBA00001971"/>
    </source>
</evidence>
<evidence type="ECO:0000256" key="13">
    <source>
        <dbReference type="PIRSR" id="PIRSR602401-1"/>
    </source>
</evidence>
<accession>A0A9Q0RQF7</accession>
<evidence type="ECO:0000256" key="7">
    <source>
        <dbReference type="ARBA" id="ARBA00022824"/>
    </source>
</evidence>
<evidence type="ECO:0000256" key="9">
    <source>
        <dbReference type="ARBA" id="ARBA00023002"/>
    </source>
</evidence>
<keyword evidence="11" id="KW-0503">Monooxygenase</keyword>
<dbReference type="EMBL" id="JAPWDV010000001">
    <property type="protein sequence ID" value="KAJ6222580.1"/>
    <property type="molecule type" value="Genomic_DNA"/>
</dbReference>
<evidence type="ECO:0000256" key="11">
    <source>
        <dbReference type="ARBA" id="ARBA00023033"/>
    </source>
</evidence>
<evidence type="ECO:0000256" key="12">
    <source>
        <dbReference type="ARBA" id="ARBA00023136"/>
    </source>
</evidence>
<evidence type="ECO:0000256" key="2">
    <source>
        <dbReference type="ARBA" id="ARBA00004174"/>
    </source>
</evidence>
<dbReference type="GO" id="GO:0004497">
    <property type="term" value="F:monooxygenase activity"/>
    <property type="evidence" value="ECO:0007669"/>
    <property type="project" value="UniProtKB-KW"/>
</dbReference>
<evidence type="ECO:0000256" key="4">
    <source>
        <dbReference type="ARBA" id="ARBA00010617"/>
    </source>
</evidence>
<keyword evidence="14" id="KW-1133">Transmembrane helix</keyword>
<dbReference type="Pfam" id="PF00067">
    <property type="entry name" value="p450"/>
    <property type="match status" value="1"/>
</dbReference>
<dbReference type="InterPro" id="IPR001128">
    <property type="entry name" value="Cyt_P450"/>
</dbReference>
<comment type="subcellular location">
    <subcellularLocation>
        <location evidence="3">Endoplasmic reticulum membrane</location>
        <topology evidence="3">Peripheral membrane protein</topology>
    </subcellularLocation>
    <subcellularLocation>
        <location evidence="2">Microsome membrane</location>
        <topology evidence="2">Peripheral membrane protein</topology>
    </subcellularLocation>
</comment>
<keyword evidence="10 13" id="KW-0408">Iron</keyword>
<dbReference type="PANTHER" id="PTHR24292:SF54">
    <property type="entry name" value="CYP9F3-RELATED"/>
    <property type="match status" value="1"/>
</dbReference>
<dbReference type="InterPro" id="IPR017972">
    <property type="entry name" value="Cyt_P450_CS"/>
</dbReference>
<evidence type="ECO:0000313" key="16">
    <source>
        <dbReference type="Proteomes" id="UP001142055"/>
    </source>
</evidence>
<comment type="similarity">
    <text evidence="4">Belongs to the cytochrome P450 family.</text>
</comment>
<comment type="cofactor">
    <cofactor evidence="1 13">
        <name>heme</name>
        <dbReference type="ChEBI" id="CHEBI:30413"/>
    </cofactor>
</comment>
<dbReference type="GO" id="GO:0005506">
    <property type="term" value="F:iron ion binding"/>
    <property type="evidence" value="ECO:0007669"/>
    <property type="project" value="InterPro"/>
</dbReference>
<dbReference type="Gene3D" id="1.10.630.10">
    <property type="entry name" value="Cytochrome P450"/>
    <property type="match status" value="1"/>
</dbReference>
<keyword evidence="9" id="KW-0560">Oxidoreductase</keyword>
<keyword evidence="16" id="KW-1185">Reference proteome</keyword>
<protein>
    <submittedName>
        <fullName evidence="15">Uncharacterized protein</fullName>
    </submittedName>
</protein>
<organism evidence="15 16">
    <name type="scientific">Blomia tropicalis</name>
    <name type="common">Mite</name>
    <dbReference type="NCBI Taxonomy" id="40697"/>
    <lineage>
        <taxon>Eukaryota</taxon>
        <taxon>Metazoa</taxon>
        <taxon>Ecdysozoa</taxon>
        <taxon>Arthropoda</taxon>
        <taxon>Chelicerata</taxon>
        <taxon>Arachnida</taxon>
        <taxon>Acari</taxon>
        <taxon>Acariformes</taxon>
        <taxon>Sarcoptiformes</taxon>
        <taxon>Astigmata</taxon>
        <taxon>Glycyphagoidea</taxon>
        <taxon>Echimyopodidae</taxon>
        <taxon>Blomia</taxon>
    </lineage>
</organism>
<name>A0A9Q0RQF7_BLOTA</name>
<evidence type="ECO:0000313" key="15">
    <source>
        <dbReference type="EMBL" id="KAJ6222580.1"/>
    </source>
</evidence>
<keyword evidence="12 14" id="KW-0472">Membrane</keyword>
<keyword evidence="5 13" id="KW-0349">Heme</keyword>
<evidence type="ECO:0000256" key="10">
    <source>
        <dbReference type="ARBA" id="ARBA00023004"/>
    </source>
</evidence>
<keyword evidence="6 13" id="KW-0479">Metal-binding</keyword>
<dbReference type="PANTHER" id="PTHR24292">
    <property type="entry name" value="CYTOCHROME P450"/>
    <property type="match status" value="1"/>
</dbReference>
<gene>
    <name evidence="15" type="ORF">RDWZM_001125</name>
</gene>
<keyword evidence="7" id="KW-0256">Endoplasmic reticulum</keyword>
<evidence type="ECO:0000256" key="14">
    <source>
        <dbReference type="SAM" id="Phobius"/>
    </source>
</evidence>
<evidence type="ECO:0000256" key="5">
    <source>
        <dbReference type="ARBA" id="ARBA00022617"/>
    </source>
</evidence>
<evidence type="ECO:0000256" key="6">
    <source>
        <dbReference type="ARBA" id="ARBA00022723"/>
    </source>
</evidence>
<comment type="caution">
    <text evidence="15">The sequence shown here is derived from an EMBL/GenBank/DDBJ whole genome shotgun (WGS) entry which is preliminary data.</text>
</comment>
<keyword evidence="14" id="KW-0812">Transmembrane</keyword>
<dbReference type="SUPFAM" id="SSF48264">
    <property type="entry name" value="Cytochrome P450"/>
    <property type="match status" value="1"/>
</dbReference>
<evidence type="ECO:0000256" key="3">
    <source>
        <dbReference type="ARBA" id="ARBA00004406"/>
    </source>
</evidence>
<dbReference type="CDD" id="cd11055">
    <property type="entry name" value="CYP3A-like"/>
    <property type="match status" value="1"/>
</dbReference>
<feature type="binding site" description="axial binding residue" evidence="13">
    <location>
        <position position="1158"/>
    </location>
    <ligand>
        <name>heme</name>
        <dbReference type="ChEBI" id="CHEBI:30413"/>
    </ligand>
    <ligandPart>
        <name>Fe</name>
        <dbReference type="ChEBI" id="CHEBI:18248"/>
    </ligandPart>
</feature>
<dbReference type="InterPro" id="IPR002401">
    <property type="entry name" value="Cyt_P450_E_grp-I"/>
</dbReference>
<dbReference type="GO" id="GO:0016705">
    <property type="term" value="F:oxidoreductase activity, acting on paired donors, with incorporation or reduction of molecular oxygen"/>
    <property type="evidence" value="ECO:0007669"/>
    <property type="project" value="InterPro"/>
</dbReference>
<dbReference type="Proteomes" id="UP001142055">
    <property type="component" value="Chromosome 1"/>
</dbReference>
<dbReference type="GO" id="GO:0005789">
    <property type="term" value="C:endoplasmic reticulum membrane"/>
    <property type="evidence" value="ECO:0007669"/>
    <property type="project" value="UniProtKB-SubCell"/>
</dbReference>
<dbReference type="PROSITE" id="PS00086">
    <property type="entry name" value="CYTOCHROME_P450"/>
    <property type="match status" value="1"/>
</dbReference>
<dbReference type="InterPro" id="IPR050476">
    <property type="entry name" value="Insect_CytP450_Detox"/>
</dbReference>
<dbReference type="PRINTS" id="PR00385">
    <property type="entry name" value="P450"/>
</dbReference>
<proteinExistence type="inferred from homology"/>
<dbReference type="FunFam" id="1.10.630.10:FF:000042">
    <property type="entry name" value="Cytochrome P450"/>
    <property type="match status" value="1"/>
</dbReference>
<dbReference type="PRINTS" id="PR00463">
    <property type="entry name" value="EP450I"/>
</dbReference>
<sequence>MAEWVRNFIKRLFREMVIRRTLILVCFLLTTNLYLLFLLNFYKQKSLNNAKIQVTYMEKSYNLFSKRKLFIIEPFILMESLKTDQLNKLKKRFNVTEFPFNSSRITLATFEPDTVYLNDKWEEIFNVNGRIPYTNEIKVLHRFLRRRTLYIHLVVMYRVKHFIWIGQIPPQTLAKLTDYNIHFGRYEEIYDPIELNQSDWIEHFLSQMPTSKYISCTDESLHWIEKNKVKIDKEKIAQSIDTIIGMKSLMRSLNMQFWIACGTLLGWLRQCSVIPYTTDTDFATWSEYLVGTNLTSDLLRIGPKHGMNLYLRFGEAKHSMEYTFFSTKLNEKTDLFFVYPNGSNFLVPYHVPSEHYYGYSIYPIYSLCSIDLHGYKLLAPCTPEKVVTTGKVWLVWQKLDETNFRLGLYIKQPQALLMDGAKIQIAHNDYPYNLLLNKQLFIIEPHILMESLKINQLNRLKERFNVSDASFNSSKITLATFEPDNVHFDEQWEEIFNVNGRIPYSNENKTLHRFMRRRTLYIHLVVMYRVKHFIWIGQILPEIVPKLNDFNIHFGRYEEIYDPIEQNQSDWIEHFLSQRPTSKYISCTEESLHWLEKNNVKIDEKKIAKSIDAIVGMKSLMRSLNMQFWIVCGTLLGWLRQCNVTPYTTDTDFATWSDYLIGSDLTSEMLRIGPKHGMKLYLRFGEANYSMEYSFYSAKENEKTDLFFVYSNGSNYQIPYHVPPSHYYGYLVYPSYNLCSIVLHGYKLLAPCTAETVIITEYGSNWTMPVTKWNYATASKNYGPRLFLGNEPMLTVAEPELVKDILVKDFHNFVDRRHLTTFHEIVNLNLFFVLGQQWKRIRTIVSPSFSNTKLKSMYHLMEKCIDNTISFIGNQCKEGVQTELDMKRVLGNLTMDVIASTAFAAKIESNIEQNNPFLVNATKFFKIKAYRYFAAFLLPQCILKHVLKSQFDESTNQFFINISRHIIKTRRTHNIRHSDLIQLLMDAKIEDSQLNENKFHNKKLTENEILAQCWVIFLAGYETTSTTLSFAIYEMALDQTIQHRLFEEVWKGTKYGVDFSFESINKLVYLKALINETLRKYPPLIRLERTATNDYVLGNTNITIPKGHVVEIPVYAMHHSEENYSNPEKFDPDRFMPENLLKLKPYTFIPFGLGPRNCVGLKFALMEIKLALCKLIIKFKFHPCSKTQNPMKFNTVTPFLQTKFNYLNVENRFQNLSIQLNELNQLSKLINSSGNLFVIEPQILANMIEPRQLSELRWRYNLPFFTFDPDTITMAMFNDGKIPFYKGDKIIEIGQVKSMIPFSNETKLSHIFLRWNHYKVHVVIMHRIKHFLWISQIPETQLKQYRHFNEFNINFGVYEQIFDPFELSYNSSILIPANIEDFLSQISTSKYMHCPPERQHQWLQKHNLTYNQKREEVTIKSIMGIKSLMKELKMEFWAMCGTLLGWYRQCGIIPYTTDNDFSTWPKYLKGKDLTPLLLSRAPENGLYLLYRFGEARRSMGYSFRLGDYLDKVDMFFSYRNDTHFLLPIHLVSKHTFTYSIYPIYELCSIELLGYKLLAPCDPEKVIFTEYGPDWMFPKVDYNYSSSPFNIEPMKPYISDIPQVTIY</sequence>
<dbReference type="InterPro" id="IPR036396">
    <property type="entry name" value="Cyt_P450_sf"/>
</dbReference>
<keyword evidence="8" id="KW-0492">Microsome</keyword>
<reference evidence="15" key="1">
    <citation type="submission" date="2022-12" db="EMBL/GenBank/DDBJ databases">
        <title>Genome assemblies of Blomia tropicalis.</title>
        <authorList>
            <person name="Cui Y."/>
        </authorList>
    </citation>
    <scope>NUCLEOTIDE SEQUENCE</scope>
    <source>
        <tissue evidence="15">Adult mites</tissue>
    </source>
</reference>
<evidence type="ECO:0000256" key="8">
    <source>
        <dbReference type="ARBA" id="ARBA00022848"/>
    </source>
</evidence>
<feature type="transmembrane region" description="Helical" evidence="14">
    <location>
        <begin position="21"/>
        <end position="42"/>
    </location>
</feature>